<organism evidence="1 2">
    <name type="scientific">Flavobacterium caeni</name>
    <dbReference type="NCBI Taxonomy" id="490189"/>
    <lineage>
        <taxon>Bacteria</taxon>
        <taxon>Pseudomonadati</taxon>
        <taxon>Bacteroidota</taxon>
        <taxon>Flavobacteriia</taxon>
        <taxon>Flavobacteriales</taxon>
        <taxon>Flavobacteriaceae</taxon>
        <taxon>Flavobacterium</taxon>
    </lineage>
</organism>
<evidence type="ECO:0008006" key="3">
    <source>
        <dbReference type="Google" id="ProtNLM"/>
    </source>
</evidence>
<reference evidence="1 2" key="1">
    <citation type="submission" date="2016-10" db="EMBL/GenBank/DDBJ databases">
        <authorList>
            <person name="de Groot N.N."/>
        </authorList>
    </citation>
    <scope>NUCLEOTIDE SEQUENCE [LARGE SCALE GENOMIC DNA]</scope>
    <source>
        <strain evidence="1 2">CGMCC 1.7031</strain>
    </source>
</reference>
<protein>
    <recommendedName>
        <fullName evidence="3">Transposase</fullName>
    </recommendedName>
</protein>
<keyword evidence="2" id="KW-1185">Reference proteome</keyword>
<evidence type="ECO:0000313" key="2">
    <source>
        <dbReference type="Proteomes" id="UP000199354"/>
    </source>
</evidence>
<dbReference type="EMBL" id="FMVF01000007">
    <property type="protein sequence ID" value="SCY58334.1"/>
    <property type="molecule type" value="Genomic_DNA"/>
</dbReference>
<dbReference type="OrthoDB" id="9783459at2"/>
<dbReference type="Proteomes" id="UP000199354">
    <property type="component" value="Unassembled WGS sequence"/>
</dbReference>
<dbReference type="STRING" id="490189.SAMN02927903_01749"/>
<evidence type="ECO:0000313" key="1">
    <source>
        <dbReference type="EMBL" id="SCY58334.1"/>
    </source>
</evidence>
<sequence>MIDFKEFKSVSEVAAAFPNEIACMEHLEQIRWNGLVTSPFDPISKVYLCADRKYRCRNTGKYFNVKTGTIFYNSKVPLQKWFMAIWMVTTATQPITSIQLGEDLGLTQKTAWFLLQRIRKHLGLDYQKISDRAKPNPRQKVDQIEVVVEKDRMQLLEWLQTLKK</sequence>
<name>A0A1G5H3M9_9FLAO</name>
<dbReference type="AlphaFoldDB" id="A0A1G5H3M9"/>
<accession>A0A1G5H3M9</accession>
<proteinExistence type="predicted"/>
<gene>
    <name evidence="1" type="ORF">SAMN02927903_01749</name>
</gene>
<dbReference type="RefSeq" id="WP_091141964.1">
    <property type="nucleotide sequence ID" value="NZ_FMVF01000007.1"/>
</dbReference>